<evidence type="ECO:0000256" key="2">
    <source>
        <dbReference type="PROSITE-ProRule" id="PRU00117"/>
    </source>
</evidence>
<dbReference type="EMBL" id="GEEE01001391">
    <property type="protein sequence ID" value="JAP61834.1"/>
    <property type="molecule type" value="Transcribed_RNA"/>
</dbReference>
<dbReference type="InterPro" id="IPR004088">
    <property type="entry name" value="KH_dom_type_1"/>
</dbReference>
<dbReference type="SUPFAM" id="SSF54791">
    <property type="entry name" value="Eukaryotic type KH-domain (KH-domain type I)"/>
    <property type="match status" value="3"/>
</dbReference>
<proteinExistence type="predicted"/>
<dbReference type="SMART" id="SM00322">
    <property type="entry name" value="KH"/>
    <property type="match status" value="3"/>
</dbReference>
<feature type="domain" description="K Homology" evidence="3">
    <location>
        <begin position="125"/>
        <end position="196"/>
    </location>
</feature>
<protein>
    <submittedName>
        <fullName evidence="4">Poly(RC)-binding protein 3</fullName>
    </submittedName>
</protein>
<accession>A0A0V0J9I0</accession>
<dbReference type="PANTHER" id="PTHR10288">
    <property type="entry name" value="KH DOMAIN CONTAINING RNA BINDING PROTEIN"/>
    <property type="match status" value="1"/>
</dbReference>
<keyword evidence="2" id="KW-0694">RNA-binding</keyword>
<evidence type="ECO:0000259" key="3">
    <source>
        <dbReference type="SMART" id="SM00322"/>
    </source>
</evidence>
<dbReference type="InterPro" id="IPR004087">
    <property type="entry name" value="KH_dom"/>
</dbReference>
<keyword evidence="1" id="KW-0677">Repeat</keyword>
<dbReference type="GO" id="GO:0003723">
    <property type="term" value="F:RNA binding"/>
    <property type="evidence" value="ECO:0007669"/>
    <property type="project" value="UniProtKB-UniRule"/>
</dbReference>
<gene>
    <name evidence="4" type="primary">PCBP3</name>
    <name evidence="4" type="ORF">TR153110</name>
</gene>
<name>A0A0V0J9I0_SCHSO</name>
<dbReference type="Gene3D" id="3.30.1370.10">
    <property type="entry name" value="K Homology domain, type 1"/>
    <property type="match status" value="3"/>
</dbReference>
<organism evidence="4">
    <name type="scientific">Schistocephalus solidus</name>
    <name type="common">Tapeworm</name>
    <dbReference type="NCBI Taxonomy" id="70667"/>
    <lineage>
        <taxon>Eukaryota</taxon>
        <taxon>Metazoa</taxon>
        <taxon>Spiralia</taxon>
        <taxon>Lophotrochozoa</taxon>
        <taxon>Platyhelminthes</taxon>
        <taxon>Cestoda</taxon>
        <taxon>Eucestoda</taxon>
        <taxon>Diphyllobothriidea</taxon>
        <taxon>Diphyllobothriidae</taxon>
        <taxon>Schistocephalus</taxon>
    </lineage>
</organism>
<feature type="domain" description="K Homology" evidence="3">
    <location>
        <begin position="402"/>
        <end position="472"/>
    </location>
</feature>
<evidence type="ECO:0000256" key="1">
    <source>
        <dbReference type="ARBA" id="ARBA00022737"/>
    </source>
</evidence>
<dbReference type="PROSITE" id="PS50084">
    <property type="entry name" value="KH_TYPE_1"/>
    <property type="match status" value="3"/>
</dbReference>
<dbReference type="CDD" id="cd22438">
    <property type="entry name" value="KH-I_PCBP_rpt1"/>
    <property type="match status" value="1"/>
</dbReference>
<evidence type="ECO:0000313" key="4">
    <source>
        <dbReference type="EMBL" id="JAP61834.1"/>
    </source>
</evidence>
<dbReference type="InterPro" id="IPR036612">
    <property type="entry name" value="KH_dom_type_1_sf"/>
</dbReference>
<dbReference type="Pfam" id="PF00013">
    <property type="entry name" value="KH_1"/>
    <property type="match status" value="3"/>
</dbReference>
<dbReference type="AlphaFoldDB" id="A0A0V0J9I0"/>
<sequence length="479" mass="53133">MELIVPVDSAPLYATAFTSSTNVSSTSPICDDRAGKQISMRLLMLRGEIGSIIGKNGESINTYREKSGAKIKISEKGIGERIISIYGETQDVILVCKLFCRKLEWDARHKRKPTEPYFNNIRITPKIILRTLFPSSICGYILGKEGLNVRRIRQETGCLLTFSPNKLPNSTERILFISGDAMAVCDAAERICKCIASVKSKVPVIPYYPSSSLRKPQVLTSNNSLDLGKISDVRNCNIIQQLAEPEAAECSIKSRLKDKRKLGCSLLAASPRAQIWPRVESGEQADKGNKNLHKYPVHRKLLEGWNNSLTTTAPKFPDRRTSLAHPHSQTYVQISHGEETHAANRLNFHLPPPLTETSLNVQDAHLPFHFNALDVATESLAKVGPLCLDKAVDAALQRSFIRELTYEMIVPNELVGCIIGRGGLKINEIRRISQADIKISNDDRDGSFRQITMAGTPQAINTALLLIYSSLFGREAQTI</sequence>
<reference evidence="4" key="1">
    <citation type="submission" date="2016-01" db="EMBL/GenBank/DDBJ databases">
        <title>Reference transcriptome for the parasite Schistocephalus solidus: insights into the molecular evolution of parasitism.</title>
        <authorList>
            <person name="Hebert F.O."/>
            <person name="Grambauer S."/>
            <person name="Barber I."/>
            <person name="Landry C.R."/>
            <person name="Aubin-Horth N."/>
        </authorList>
    </citation>
    <scope>NUCLEOTIDE SEQUENCE</scope>
</reference>
<feature type="domain" description="K Homology" evidence="3">
    <location>
        <begin position="36"/>
        <end position="104"/>
    </location>
</feature>